<feature type="transmembrane region" description="Helical" evidence="7">
    <location>
        <begin position="135"/>
        <end position="163"/>
    </location>
</feature>
<feature type="transmembrane region" description="Helical" evidence="7">
    <location>
        <begin position="241"/>
        <end position="263"/>
    </location>
</feature>
<evidence type="ECO:0000313" key="10">
    <source>
        <dbReference type="Proteomes" id="UP000662814"/>
    </source>
</evidence>
<evidence type="ECO:0000256" key="1">
    <source>
        <dbReference type="ARBA" id="ARBA00004651"/>
    </source>
</evidence>
<dbReference type="Pfam" id="PF00528">
    <property type="entry name" value="BPD_transp_1"/>
    <property type="match status" value="1"/>
</dbReference>
<keyword evidence="3" id="KW-1003">Cell membrane</keyword>
<comment type="subcellular location">
    <subcellularLocation>
        <location evidence="1 7">Cell membrane</location>
        <topology evidence="1 7">Multi-pass membrane protein</topology>
    </subcellularLocation>
</comment>
<feature type="transmembrane region" description="Helical" evidence="7">
    <location>
        <begin position="283"/>
        <end position="308"/>
    </location>
</feature>
<dbReference type="Gene3D" id="1.10.3720.10">
    <property type="entry name" value="MetI-like"/>
    <property type="match status" value="1"/>
</dbReference>
<keyword evidence="6 7" id="KW-0472">Membrane</keyword>
<keyword evidence="10" id="KW-1185">Reference proteome</keyword>
<accession>A0ABX6YJN6</accession>
<organism evidence="9 10">
    <name type="scientific">Paramicrobacterium chengjingii</name>
    <dbReference type="NCBI Taxonomy" id="2769067"/>
    <lineage>
        <taxon>Bacteria</taxon>
        <taxon>Bacillati</taxon>
        <taxon>Actinomycetota</taxon>
        <taxon>Actinomycetes</taxon>
        <taxon>Micrococcales</taxon>
        <taxon>Microbacteriaceae</taxon>
        <taxon>Paramicrobacterium</taxon>
    </lineage>
</organism>
<evidence type="ECO:0000256" key="6">
    <source>
        <dbReference type="ARBA" id="ARBA00023136"/>
    </source>
</evidence>
<protein>
    <submittedName>
        <fullName evidence="9">ABC transporter permease</fullName>
    </submittedName>
</protein>
<evidence type="ECO:0000256" key="4">
    <source>
        <dbReference type="ARBA" id="ARBA00022692"/>
    </source>
</evidence>
<evidence type="ECO:0000256" key="3">
    <source>
        <dbReference type="ARBA" id="ARBA00022475"/>
    </source>
</evidence>
<dbReference type="CDD" id="cd06261">
    <property type="entry name" value="TM_PBP2"/>
    <property type="match status" value="1"/>
</dbReference>
<dbReference type="SUPFAM" id="SSF161098">
    <property type="entry name" value="MetI-like"/>
    <property type="match status" value="1"/>
</dbReference>
<proteinExistence type="inferred from homology"/>
<comment type="similarity">
    <text evidence="7">Belongs to the binding-protein-dependent transport system permease family.</text>
</comment>
<evidence type="ECO:0000256" key="2">
    <source>
        <dbReference type="ARBA" id="ARBA00022448"/>
    </source>
</evidence>
<feature type="transmembrane region" description="Helical" evidence="7">
    <location>
        <begin position="100"/>
        <end position="123"/>
    </location>
</feature>
<dbReference type="Pfam" id="PF19300">
    <property type="entry name" value="BPD_transp_1_N"/>
    <property type="match status" value="1"/>
</dbReference>
<name>A0ABX6YJN6_9MICO</name>
<gene>
    <name evidence="9" type="ORF">HCR76_00160</name>
</gene>
<dbReference type="PANTHER" id="PTHR43163:SF3">
    <property type="entry name" value="PEPTIDE ABC TRANSPORTER PERMEASE PROTEIN"/>
    <property type="match status" value="1"/>
</dbReference>
<evidence type="ECO:0000256" key="7">
    <source>
        <dbReference type="RuleBase" id="RU363032"/>
    </source>
</evidence>
<dbReference type="InterPro" id="IPR035906">
    <property type="entry name" value="MetI-like_sf"/>
</dbReference>
<sequence>MILRMVLKRVAVSALILFVVSLMVFAATLLLPGDPAQAILGQQATPERLDALREQMGLNDPPWVRYLSWLGGLVTGDFGYSAASGGPVSALLGDRVSASLVLMLVAAIIAIPLGILVGTYAALRRDRMGDHVTTVVSLVLAALPEFVVGILLITLLATSVFPILPSVTMAPPGEQVWQHPSQLVLPVLTLVLVVTPYIVRMMRATMAEVLDSGYVEMARLKGVPERQVITRHAIPHAIAPVAQVIAIQLAWMAGGVVVVEFLFRYPGIGQALVDAVANRDVQVVQALAMLVAVIYVIVNLLADLVGLLTNPKLRTEASA</sequence>
<dbReference type="PANTHER" id="PTHR43163">
    <property type="entry name" value="DIPEPTIDE TRANSPORT SYSTEM PERMEASE PROTEIN DPPB-RELATED"/>
    <property type="match status" value="1"/>
</dbReference>
<dbReference type="EMBL" id="CP061169">
    <property type="protein sequence ID" value="QPZ38567.1"/>
    <property type="molecule type" value="Genomic_DNA"/>
</dbReference>
<dbReference type="RefSeq" id="WP_198248102.1">
    <property type="nucleotide sequence ID" value="NZ_CP061169.1"/>
</dbReference>
<keyword evidence="2 7" id="KW-0813">Transport</keyword>
<feature type="transmembrane region" description="Helical" evidence="7">
    <location>
        <begin position="183"/>
        <end position="199"/>
    </location>
</feature>
<evidence type="ECO:0000313" key="9">
    <source>
        <dbReference type="EMBL" id="QPZ38567.1"/>
    </source>
</evidence>
<feature type="domain" description="ABC transmembrane type-1" evidence="8">
    <location>
        <begin position="96"/>
        <end position="302"/>
    </location>
</feature>
<dbReference type="InterPro" id="IPR045621">
    <property type="entry name" value="BPD_transp_1_N"/>
</dbReference>
<evidence type="ECO:0000259" key="8">
    <source>
        <dbReference type="PROSITE" id="PS50928"/>
    </source>
</evidence>
<keyword evidence="5 7" id="KW-1133">Transmembrane helix</keyword>
<dbReference type="PROSITE" id="PS50928">
    <property type="entry name" value="ABC_TM1"/>
    <property type="match status" value="1"/>
</dbReference>
<dbReference type="InterPro" id="IPR000515">
    <property type="entry name" value="MetI-like"/>
</dbReference>
<evidence type="ECO:0000256" key="5">
    <source>
        <dbReference type="ARBA" id="ARBA00022989"/>
    </source>
</evidence>
<keyword evidence="4 7" id="KW-0812">Transmembrane</keyword>
<reference evidence="9 10" key="1">
    <citation type="submission" date="2020-12" db="EMBL/GenBank/DDBJ databases">
        <title>Microbacterium sp. HY060.</title>
        <authorList>
            <person name="Zhou J."/>
        </authorList>
    </citation>
    <scope>NUCLEOTIDE SEQUENCE [LARGE SCALE GENOMIC DNA]</scope>
    <source>
        <strain evidence="9 10">HY60</strain>
    </source>
</reference>
<dbReference type="Proteomes" id="UP000662814">
    <property type="component" value="Chromosome"/>
</dbReference>